<dbReference type="PANTHER" id="PTHR10924">
    <property type="entry name" value="MAJOR FACILITATOR SUPERFAMILY PROTEIN-RELATED"/>
    <property type="match status" value="1"/>
</dbReference>
<keyword evidence="9 20" id="KW-0675">Receptor</keyword>
<evidence type="ECO:0000313" key="20">
    <source>
        <dbReference type="EMBL" id="JAP79956.1"/>
    </source>
</evidence>
<dbReference type="GO" id="GO:0097037">
    <property type="term" value="P:heme export"/>
    <property type="evidence" value="ECO:0007669"/>
    <property type="project" value="TreeGrafter"/>
</dbReference>
<evidence type="ECO:0000256" key="9">
    <source>
        <dbReference type="ARBA" id="ARBA00023170"/>
    </source>
</evidence>
<evidence type="ECO:0000256" key="16">
    <source>
        <dbReference type="ARBA" id="ARBA00068050"/>
    </source>
</evidence>
<evidence type="ECO:0000256" key="7">
    <source>
        <dbReference type="ARBA" id="ARBA00023057"/>
    </source>
</evidence>
<feature type="transmembrane region" description="Helical" evidence="18">
    <location>
        <begin position="277"/>
        <end position="295"/>
    </location>
</feature>
<accession>A0A131YPC5</accession>
<feature type="transmembrane region" description="Helical" evidence="18">
    <location>
        <begin position="180"/>
        <end position="198"/>
    </location>
</feature>
<dbReference type="Gene3D" id="1.20.1250.20">
    <property type="entry name" value="MFS general substrate transporter like domains"/>
    <property type="match status" value="2"/>
</dbReference>
<comment type="function">
    <text evidence="15">Uniporter that mediates the transport of extracellular choline and ethanolamine into cells, thereby playing a key role in phospholipid biosynthesis. Choline and ethanolamine are the precursors of phosphatidylcholine and phosphatidylethanolamine, respectively, the two most abundant phospholipids. Transport is not coupled with proton transport and is exclusively driven by the choline (or ethanolamine) gradient across the plasma membrane. Also acts as a heme b transporter that mediates heme efflux from the cytoplasm to the extracellular compartment.</text>
</comment>
<keyword evidence="3" id="KW-1003">Cell membrane</keyword>
<dbReference type="GO" id="GO:0031966">
    <property type="term" value="C:mitochondrial membrane"/>
    <property type="evidence" value="ECO:0007669"/>
    <property type="project" value="UniProtKB-ARBA"/>
</dbReference>
<dbReference type="InterPro" id="IPR049680">
    <property type="entry name" value="FLVCR1-2_SLC49-like"/>
</dbReference>
<reference evidence="20" key="1">
    <citation type="journal article" date="2016" name="Ticks Tick Borne Dis.">
        <title>De novo assembly and annotation of the salivary gland transcriptome of Rhipicephalus appendiculatus male and female ticks during blood feeding.</title>
        <authorList>
            <person name="de Castro M.H."/>
            <person name="de Klerk D."/>
            <person name="Pienaar R."/>
            <person name="Latif A.A."/>
            <person name="Rees D.J."/>
            <person name="Mans B.J."/>
        </authorList>
    </citation>
    <scope>NUCLEOTIDE SEQUENCE</scope>
    <source>
        <tissue evidence="20">Salivary glands</tissue>
    </source>
</reference>
<keyword evidence="4" id="KW-0597">Phosphoprotein</keyword>
<dbReference type="InterPro" id="IPR011701">
    <property type="entry name" value="MFS"/>
</dbReference>
<evidence type="ECO:0000256" key="4">
    <source>
        <dbReference type="ARBA" id="ARBA00022553"/>
    </source>
</evidence>
<feature type="transmembrane region" description="Helical" evidence="18">
    <location>
        <begin position="218"/>
        <end position="241"/>
    </location>
</feature>
<feature type="transmembrane region" description="Helical" evidence="18">
    <location>
        <begin position="88"/>
        <end position="110"/>
    </location>
</feature>
<evidence type="ECO:0000256" key="5">
    <source>
        <dbReference type="ARBA" id="ARBA00022692"/>
    </source>
</evidence>
<protein>
    <recommendedName>
        <fullName evidence="16">Choline/ethanolamine transporter FLVCR1</fullName>
    </recommendedName>
    <alternativeName>
        <fullName evidence="17">Heme transporter FLVCR1</fullName>
    </alternativeName>
</protein>
<comment type="catalytic activity">
    <reaction evidence="12">
        <text>choline(out) = choline(in)</text>
        <dbReference type="Rhea" id="RHEA:32751"/>
        <dbReference type="ChEBI" id="CHEBI:15354"/>
    </reaction>
</comment>
<dbReference type="InterPro" id="IPR020846">
    <property type="entry name" value="MFS_dom"/>
</dbReference>
<feature type="transmembrane region" description="Helical" evidence="18">
    <location>
        <begin position="368"/>
        <end position="388"/>
    </location>
</feature>
<feature type="transmembrane region" description="Helical" evidence="18">
    <location>
        <begin position="408"/>
        <end position="431"/>
    </location>
</feature>
<feature type="domain" description="Major facilitator superfamily (MFS) profile" evidence="19">
    <location>
        <begin position="47"/>
        <end position="459"/>
    </location>
</feature>
<evidence type="ECO:0000256" key="8">
    <source>
        <dbReference type="ARBA" id="ARBA00023136"/>
    </source>
</evidence>
<dbReference type="Pfam" id="PF07690">
    <property type="entry name" value="MFS_1"/>
    <property type="match status" value="1"/>
</dbReference>
<proteinExistence type="inferred from homology"/>
<dbReference type="GO" id="GO:0005886">
    <property type="term" value="C:plasma membrane"/>
    <property type="evidence" value="ECO:0007669"/>
    <property type="project" value="UniProtKB-SubCell"/>
</dbReference>
<dbReference type="GO" id="GO:0015232">
    <property type="term" value="F:heme transmembrane transporter activity"/>
    <property type="evidence" value="ECO:0007669"/>
    <property type="project" value="UniProtKB-ARBA"/>
</dbReference>
<feature type="transmembrane region" description="Helical" evidence="18">
    <location>
        <begin position="315"/>
        <end position="334"/>
    </location>
</feature>
<evidence type="ECO:0000256" key="1">
    <source>
        <dbReference type="ARBA" id="ARBA00004651"/>
    </source>
</evidence>
<organism evidence="20">
    <name type="scientific">Rhipicephalus appendiculatus</name>
    <name type="common">Brown ear tick</name>
    <dbReference type="NCBI Taxonomy" id="34631"/>
    <lineage>
        <taxon>Eukaryota</taxon>
        <taxon>Metazoa</taxon>
        <taxon>Ecdysozoa</taxon>
        <taxon>Arthropoda</taxon>
        <taxon>Chelicerata</taxon>
        <taxon>Arachnida</taxon>
        <taxon>Acari</taxon>
        <taxon>Parasitiformes</taxon>
        <taxon>Ixodida</taxon>
        <taxon>Ixodoidea</taxon>
        <taxon>Ixodidae</taxon>
        <taxon>Rhipicephalinae</taxon>
        <taxon>Rhipicephalus</taxon>
        <taxon>Rhipicephalus</taxon>
    </lineage>
</organism>
<evidence type="ECO:0000259" key="19">
    <source>
        <dbReference type="PROSITE" id="PS50850"/>
    </source>
</evidence>
<comment type="subcellular location">
    <subcellularLocation>
        <location evidence="1">Cell membrane</location>
        <topology evidence="1">Multi-pass membrane protein</topology>
    </subcellularLocation>
</comment>
<comment type="similarity">
    <text evidence="14">Belongs to the major facilitator superfamily. Feline leukemia virus subgroup C receptor (TC 2.A.1.28.1) family.</text>
</comment>
<dbReference type="FunFam" id="1.20.1250.20:FF:000184">
    <property type="entry name" value="Feline leukemia virus subgroup C receptor-related protein 1"/>
    <property type="match status" value="1"/>
</dbReference>
<dbReference type="PANTHER" id="PTHR10924:SF4">
    <property type="entry name" value="GH15861P"/>
    <property type="match status" value="1"/>
</dbReference>
<keyword evidence="2" id="KW-0813">Transport</keyword>
<name>A0A131YPC5_RHIAP</name>
<evidence type="ECO:0000256" key="15">
    <source>
        <dbReference type="ARBA" id="ARBA00060240"/>
    </source>
</evidence>
<evidence type="ECO:0000256" key="10">
    <source>
        <dbReference type="ARBA" id="ARBA00023180"/>
    </source>
</evidence>
<feature type="transmembrane region" description="Helical" evidence="18">
    <location>
        <begin position="346"/>
        <end position="362"/>
    </location>
</feature>
<dbReference type="PROSITE" id="PS50850">
    <property type="entry name" value="MFS"/>
    <property type="match status" value="1"/>
</dbReference>
<dbReference type="EMBL" id="GEDV01008601">
    <property type="protein sequence ID" value="JAP79956.1"/>
    <property type="molecule type" value="Transcribed_RNA"/>
</dbReference>
<feature type="transmembrane region" description="Helical" evidence="18">
    <location>
        <begin position="117"/>
        <end position="135"/>
    </location>
</feature>
<dbReference type="GO" id="GO:0020037">
    <property type="term" value="F:heme binding"/>
    <property type="evidence" value="ECO:0007669"/>
    <property type="project" value="TreeGrafter"/>
</dbReference>
<keyword evidence="8 18" id="KW-0472">Membrane</keyword>
<dbReference type="GO" id="GO:0043249">
    <property type="term" value="P:erythrocyte maturation"/>
    <property type="evidence" value="ECO:0007669"/>
    <property type="project" value="UniProtKB-KW"/>
</dbReference>
<dbReference type="AlphaFoldDB" id="A0A131YPC5"/>
<keyword evidence="10" id="KW-0325">Glycoprotein</keyword>
<feature type="transmembrane region" description="Helical" evidence="18">
    <location>
        <begin position="437"/>
        <end position="454"/>
    </location>
</feature>
<keyword evidence="6 18" id="KW-1133">Transmembrane helix</keyword>
<feature type="transmembrane region" description="Helical" evidence="18">
    <location>
        <begin position="141"/>
        <end position="160"/>
    </location>
</feature>
<dbReference type="CDD" id="cd17398">
    <property type="entry name" value="MFS_FLVCR_like"/>
    <property type="match status" value="1"/>
</dbReference>
<evidence type="ECO:0000256" key="3">
    <source>
        <dbReference type="ARBA" id="ARBA00022475"/>
    </source>
</evidence>
<keyword evidence="5 18" id="KW-0812">Transmembrane</keyword>
<keyword evidence="7" id="KW-0265">Erythrocyte maturation</keyword>
<evidence type="ECO:0000256" key="18">
    <source>
        <dbReference type="SAM" id="Phobius"/>
    </source>
</evidence>
<evidence type="ECO:0000256" key="6">
    <source>
        <dbReference type="ARBA" id="ARBA00022989"/>
    </source>
</evidence>
<dbReference type="GO" id="GO:0006783">
    <property type="term" value="P:heme biosynthetic process"/>
    <property type="evidence" value="ECO:0007669"/>
    <property type="project" value="UniProtKB-ARBA"/>
</dbReference>
<evidence type="ECO:0000256" key="2">
    <source>
        <dbReference type="ARBA" id="ARBA00022448"/>
    </source>
</evidence>
<dbReference type="InterPro" id="IPR036259">
    <property type="entry name" value="MFS_trans_sf"/>
</dbReference>
<comment type="catalytic activity">
    <reaction evidence="13">
        <text>ethanolamine(in) = ethanolamine(out)</text>
        <dbReference type="Rhea" id="RHEA:32747"/>
        <dbReference type="ChEBI" id="CHEBI:57603"/>
    </reaction>
</comment>
<evidence type="ECO:0000256" key="14">
    <source>
        <dbReference type="ARBA" id="ARBA00046338"/>
    </source>
</evidence>
<evidence type="ECO:0000256" key="17">
    <source>
        <dbReference type="ARBA" id="ARBA00080886"/>
    </source>
</evidence>
<dbReference type="SUPFAM" id="SSF103473">
    <property type="entry name" value="MFS general substrate transporter"/>
    <property type="match status" value="1"/>
</dbReference>
<sequence>MEKNGQVKVHGGVNDGSAASSPLSPVAASSGAASSTDMGDMMTRVYAWRFVQLTLFILYSMTNAFQWIEYSIITNLVMKYYDIDELTVNWTAVVYMVTYIPLIFPASWLLERRGLRFVVILGALGTCAGSWIKVLSVERDRFVVCLVGQTVVAVSQIFILSIPPRLAAVWFSAQEVSRACSFGVFGNQLGIALGFLVPPQVVTGSPDTAEGLEEIGRGLTILCYGVAIFSSVVLIGILFGFRDKPPRPPSRAQVSREQADPTGYWHSMRNLLRNGNYMLLLITYGINVGTFYAISTLLNQVFLTYFKGQETTAGWLGLSLVISGMVGSVICGFVLDETHRYKETTLVVYVFSLAGMVAYTYVLDTAMLWPVFFVTCLLGFFMTGYLPLGFEFAAEVTFPEPEGTSSGLLNASAQVFGILFTMAAGKMLVVYGDRTTNLALSGALLVGSILTALIRSDLRRRHAQLQSEPSAVVST</sequence>
<evidence type="ECO:0000256" key="13">
    <source>
        <dbReference type="ARBA" id="ARBA00045087"/>
    </source>
</evidence>
<comment type="catalytic activity">
    <reaction evidence="11">
        <text>heme b(in) = heme b(out)</text>
        <dbReference type="Rhea" id="RHEA:75443"/>
        <dbReference type="ChEBI" id="CHEBI:60344"/>
    </reaction>
</comment>
<feature type="transmembrane region" description="Helical" evidence="18">
    <location>
        <begin position="46"/>
        <end position="68"/>
    </location>
</feature>
<evidence type="ECO:0000256" key="12">
    <source>
        <dbReference type="ARBA" id="ARBA00036811"/>
    </source>
</evidence>
<evidence type="ECO:0000256" key="11">
    <source>
        <dbReference type="ARBA" id="ARBA00035075"/>
    </source>
</evidence>